<gene>
    <name evidence="8" type="ORF">I5M32_11090</name>
</gene>
<evidence type="ECO:0000256" key="4">
    <source>
        <dbReference type="ARBA" id="ARBA00022679"/>
    </source>
</evidence>
<dbReference type="InterPro" id="IPR001917">
    <property type="entry name" value="Aminotrans_II_pyridoxalP_BS"/>
</dbReference>
<organism evidence="8 9">
    <name type="scientific">Pedobacter segetis</name>
    <dbReference type="NCBI Taxonomy" id="2793069"/>
    <lineage>
        <taxon>Bacteria</taxon>
        <taxon>Pseudomonadati</taxon>
        <taxon>Bacteroidota</taxon>
        <taxon>Sphingobacteriia</taxon>
        <taxon>Sphingobacteriales</taxon>
        <taxon>Sphingobacteriaceae</taxon>
        <taxon>Pedobacter</taxon>
    </lineage>
</organism>
<comment type="cofactor">
    <cofactor evidence="1 6">
        <name>pyridoxal 5'-phosphate</name>
        <dbReference type="ChEBI" id="CHEBI:597326"/>
    </cofactor>
</comment>
<dbReference type="InterPro" id="IPR015422">
    <property type="entry name" value="PyrdxlP-dep_Trfase_small"/>
</dbReference>
<evidence type="ECO:0000256" key="6">
    <source>
        <dbReference type="RuleBase" id="RU003693"/>
    </source>
</evidence>
<dbReference type="InterPro" id="IPR015421">
    <property type="entry name" value="PyrdxlP-dep_Trfase_major"/>
</dbReference>
<evidence type="ECO:0000256" key="1">
    <source>
        <dbReference type="ARBA" id="ARBA00001933"/>
    </source>
</evidence>
<dbReference type="Gene3D" id="3.40.640.10">
    <property type="entry name" value="Type I PLP-dependent aspartate aminotransferase-like (Major domain)"/>
    <property type="match status" value="1"/>
</dbReference>
<evidence type="ECO:0000256" key="5">
    <source>
        <dbReference type="ARBA" id="ARBA00022898"/>
    </source>
</evidence>
<dbReference type="EMBL" id="JAEHFY010000014">
    <property type="protein sequence ID" value="MBK0383502.1"/>
    <property type="molecule type" value="Genomic_DNA"/>
</dbReference>
<dbReference type="PANTHER" id="PTHR13693">
    <property type="entry name" value="CLASS II AMINOTRANSFERASE/8-AMINO-7-OXONONANOATE SYNTHASE"/>
    <property type="match status" value="1"/>
</dbReference>
<dbReference type="InterPro" id="IPR015424">
    <property type="entry name" value="PyrdxlP-dep_Trfase"/>
</dbReference>
<comment type="pathway">
    <text evidence="2">Lipid metabolism.</text>
</comment>
<reference evidence="8 9" key="1">
    <citation type="submission" date="2020-12" db="EMBL/GenBank/DDBJ databases">
        <title>Bacterial novel species Pedobacter sp. SD-b isolated from soil.</title>
        <authorList>
            <person name="Jung H.-Y."/>
        </authorList>
    </citation>
    <scope>NUCLEOTIDE SEQUENCE [LARGE SCALE GENOMIC DNA]</scope>
    <source>
        <strain evidence="8 9">SD-b</strain>
    </source>
</reference>
<evidence type="ECO:0000259" key="7">
    <source>
        <dbReference type="Pfam" id="PF00155"/>
    </source>
</evidence>
<sequence>MDFSSNDYLGYARSEDLKMKIAAELKNQPHYLLGATGSRLLSGNLAYAEDLEKEIAKIHRADAGLIFNSGYDANLGLLSSVAQKGDTLICDELLHASLIDGARLSNANRFIFKHNDLNSLTQKLKNAKGNIFIVTESVYSMDGDIAPLKEISALAKKYNAHLIVDEAHALGVIGDDGLGLVQKLGLEKDVLARVFTFGKALGCHGAIVLGSKNLRSYLINFARSFIYTTALPFHSLVAIKMAYQNIKGKVDIQKLKVNIFLFNSIKTDISHQFIESETAIQSLIISGNDACKLLSNKLLRNNFDVKAILSPTVPEGKERLRICLHAYNTIQEIEALVQKIKEN</sequence>
<dbReference type="Pfam" id="PF00155">
    <property type="entry name" value="Aminotran_1_2"/>
    <property type="match status" value="1"/>
</dbReference>
<comment type="caution">
    <text evidence="8">The sequence shown here is derived from an EMBL/GenBank/DDBJ whole genome shotgun (WGS) entry which is preliminary data.</text>
</comment>
<keyword evidence="4" id="KW-0808">Transferase</keyword>
<accession>A0ABS1BL50</accession>
<dbReference type="PANTHER" id="PTHR13693:SF77">
    <property type="entry name" value="8-AMINO-7-OXONONANOATE SYNTHASE"/>
    <property type="match status" value="1"/>
</dbReference>
<comment type="similarity">
    <text evidence="3">Belongs to the class-II pyridoxal-phosphate-dependent aminotransferase family. BioF subfamily.</text>
</comment>
<proteinExistence type="inferred from homology"/>
<name>A0ABS1BL50_9SPHI</name>
<keyword evidence="5 6" id="KW-0663">Pyridoxal phosphate</keyword>
<evidence type="ECO:0000313" key="8">
    <source>
        <dbReference type="EMBL" id="MBK0383502.1"/>
    </source>
</evidence>
<feature type="domain" description="Aminotransferase class I/classII large" evidence="7">
    <location>
        <begin position="1"/>
        <end position="340"/>
    </location>
</feature>
<dbReference type="Proteomes" id="UP000660024">
    <property type="component" value="Unassembled WGS sequence"/>
</dbReference>
<protein>
    <submittedName>
        <fullName evidence="8">8-amino-7-oxononanoate synthase</fullName>
    </submittedName>
</protein>
<evidence type="ECO:0000256" key="2">
    <source>
        <dbReference type="ARBA" id="ARBA00005189"/>
    </source>
</evidence>
<keyword evidence="9" id="KW-1185">Reference proteome</keyword>
<dbReference type="SUPFAM" id="SSF53383">
    <property type="entry name" value="PLP-dependent transferases"/>
    <property type="match status" value="1"/>
</dbReference>
<evidence type="ECO:0000256" key="3">
    <source>
        <dbReference type="ARBA" id="ARBA00010008"/>
    </source>
</evidence>
<dbReference type="PROSITE" id="PS00599">
    <property type="entry name" value="AA_TRANSFER_CLASS_2"/>
    <property type="match status" value="1"/>
</dbReference>
<dbReference type="Gene3D" id="3.90.1150.10">
    <property type="entry name" value="Aspartate Aminotransferase, domain 1"/>
    <property type="match status" value="1"/>
</dbReference>
<dbReference type="InterPro" id="IPR050087">
    <property type="entry name" value="AON_synthase_class-II"/>
</dbReference>
<evidence type="ECO:0000313" key="9">
    <source>
        <dbReference type="Proteomes" id="UP000660024"/>
    </source>
</evidence>
<dbReference type="InterPro" id="IPR004839">
    <property type="entry name" value="Aminotransferase_I/II_large"/>
</dbReference>